<dbReference type="RefSeq" id="WP_090555048.1">
    <property type="nucleotide sequence ID" value="NZ_FNFP01000015.1"/>
</dbReference>
<name>A0A1G9J1X4_9FIRM</name>
<evidence type="ECO:0000313" key="1">
    <source>
        <dbReference type="EMBL" id="SDL31480.1"/>
    </source>
</evidence>
<dbReference type="InterPro" id="IPR012505">
    <property type="entry name" value="YbbR"/>
</dbReference>
<accession>A0A1G9J1X4</accession>
<dbReference type="PANTHER" id="PTHR37804:SF1">
    <property type="entry name" value="CDAA REGULATORY PROTEIN CDAR"/>
    <property type="match status" value="1"/>
</dbReference>
<dbReference type="PANTHER" id="PTHR37804">
    <property type="entry name" value="CDAA REGULATORY PROTEIN CDAR"/>
    <property type="match status" value="1"/>
</dbReference>
<dbReference type="Pfam" id="PF07949">
    <property type="entry name" value="YbbR"/>
    <property type="match status" value="3"/>
</dbReference>
<gene>
    <name evidence="1" type="ORF">SAMN05660472_02994</name>
</gene>
<dbReference type="Proteomes" id="UP000198718">
    <property type="component" value="Unassembled WGS sequence"/>
</dbReference>
<proteinExistence type="predicted"/>
<dbReference type="OrthoDB" id="2111604at2"/>
<protein>
    <submittedName>
        <fullName evidence="1">YbbR domain-containing protein</fullName>
    </submittedName>
</protein>
<dbReference type="EMBL" id="FNFP01000015">
    <property type="protein sequence ID" value="SDL31480.1"/>
    <property type="molecule type" value="Genomic_DNA"/>
</dbReference>
<organism evidence="1 2">
    <name type="scientific">Natronincola ferrireducens</name>
    <dbReference type="NCBI Taxonomy" id="393762"/>
    <lineage>
        <taxon>Bacteria</taxon>
        <taxon>Bacillati</taxon>
        <taxon>Bacillota</taxon>
        <taxon>Clostridia</taxon>
        <taxon>Peptostreptococcales</taxon>
        <taxon>Natronincolaceae</taxon>
        <taxon>Natronincola</taxon>
    </lineage>
</organism>
<dbReference type="InterPro" id="IPR053154">
    <property type="entry name" value="c-di-AMP_regulator"/>
</dbReference>
<dbReference type="STRING" id="393762.SAMN05660472_02994"/>
<evidence type="ECO:0000313" key="2">
    <source>
        <dbReference type="Proteomes" id="UP000198718"/>
    </source>
</evidence>
<dbReference type="AlphaFoldDB" id="A0A1G9J1X4"/>
<keyword evidence="2" id="KW-1185">Reference proteome</keyword>
<sequence length="406" mass="45678">MSNFNRRNLMPKMISILFALTIWMYVMSEINPRITTNEQNIPIVFENIEEVRQMGLVVKGNEDYTIRVRLSGRRDAVQRVSRDEIKATADLLGYRAGVNNIPIEVSVPNDVEVDFSPKFIRVELEEIVSKQKPINIVVEGTPRKGHVLGKITYEPTVVWVEGPESLVNAVEVVEATIKLAEEFQNITTEIPLRPLNSRGEEVQNVWLETNRVVVTLPIDQLKTVEVNPLVEVTGATGYEVSSIAVNPSTVTIRGQQEILDTIEYIETEAIVINNVSENITRSVGLKLPEGVTVVEPETVDIVIAVEAIVEEIFEITRDDVVFNNVASGLRVDRSEMPEVLQVKILANETVLQAVDIKDIKIIVDMGGLDENQYTIEPVVDLPFLVQRRARQIELIPKTINVRLIRE</sequence>
<dbReference type="Gene3D" id="2.170.120.30">
    <property type="match status" value="2"/>
</dbReference>
<dbReference type="Gene3D" id="2.170.120.40">
    <property type="entry name" value="YbbR-like domain"/>
    <property type="match status" value="2"/>
</dbReference>
<reference evidence="1 2" key="1">
    <citation type="submission" date="2016-10" db="EMBL/GenBank/DDBJ databases">
        <authorList>
            <person name="de Groot N.N."/>
        </authorList>
    </citation>
    <scope>NUCLEOTIDE SEQUENCE [LARGE SCALE GENOMIC DNA]</scope>
    <source>
        <strain evidence="1 2">DSM 18346</strain>
    </source>
</reference>